<evidence type="ECO:0000313" key="3">
    <source>
        <dbReference type="Proteomes" id="UP001342631"/>
    </source>
</evidence>
<evidence type="ECO:0000313" key="2">
    <source>
        <dbReference type="EMBL" id="GMU06555.1"/>
    </source>
</evidence>
<feature type="domain" description="SGNH hydrolase-type esterase" evidence="1">
    <location>
        <begin position="52"/>
        <end position="235"/>
    </location>
</feature>
<dbReference type="InterPro" id="IPR051532">
    <property type="entry name" value="Ester_Hydrolysis_Enzymes"/>
</dbReference>
<gene>
    <name evidence="2" type="ORF">ASNO1_28080</name>
</gene>
<dbReference type="SUPFAM" id="SSF52266">
    <property type="entry name" value="SGNH hydrolase"/>
    <property type="match status" value="1"/>
</dbReference>
<dbReference type="Pfam" id="PF13472">
    <property type="entry name" value="Lipase_GDSL_2"/>
    <property type="match status" value="1"/>
</dbReference>
<dbReference type="InterPro" id="IPR036514">
    <property type="entry name" value="SGNH_hydro_sf"/>
</dbReference>
<keyword evidence="3" id="KW-1185">Reference proteome</keyword>
<dbReference type="PANTHER" id="PTHR30383:SF2">
    <property type="entry name" value="CELLULOSE-BINDING PROTEIN"/>
    <property type="match status" value="1"/>
</dbReference>
<dbReference type="CDD" id="cd01833">
    <property type="entry name" value="XynB_like"/>
    <property type="match status" value="1"/>
</dbReference>
<dbReference type="Proteomes" id="UP001342631">
    <property type="component" value="Unassembled WGS sequence"/>
</dbReference>
<evidence type="ECO:0000259" key="1">
    <source>
        <dbReference type="Pfam" id="PF13472"/>
    </source>
</evidence>
<organism evidence="2 3">
    <name type="scientific">Corallococcus caeni</name>
    <dbReference type="NCBI Taxonomy" id="3082388"/>
    <lineage>
        <taxon>Bacteria</taxon>
        <taxon>Pseudomonadati</taxon>
        <taxon>Myxococcota</taxon>
        <taxon>Myxococcia</taxon>
        <taxon>Myxococcales</taxon>
        <taxon>Cystobacterineae</taxon>
        <taxon>Myxococcaceae</taxon>
        <taxon>Corallococcus</taxon>
    </lineage>
</organism>
<dbReference type="GO" id="GO:0016787">
    <property type="term" value="F:hydrolase activity"/>
    <property type="evidence" value="ECO:0007669"/>
    <property type="project" value="UniProtKB-KW"/>
</dbReference>
<sequence>MRQWMNQVWGALGIALLGLLGCGGPPEGESLEVLGMENAGVTVMTPKRVMPLGDSITQGAAGHASYRCELWRKLTRNRYKADFVGTLSTGYLGENTCSSPGFDRDHEGHWSWRTDQVLANISNWAESTRPDLVLIHLGTNDTYHDQTEDSTVSELEQIIDRLRVVNPRVKVFLAQLIPTAGAALALKIQSLNQRMPGLAAAKSTADSPVYVVDQWTDFNPSTDTYDGVHPNLIGEEKMAERWYQAIREHL</sequence>
<dbReference type="PROSITE" id="PS51257">
    <property type="entry name" value="PROKAR_LIPOPROTEIN"/>
    <property type="match status" value="1"/>
</dbReference>
<keyword evidence="2" id="KW-0378">Hydrolase</keyword>
<dbReference type="InterPro" id="IPR013830">
    <property type="entry name" value="SGNH_hydro"/>
</dbReference>
<reference evidence="2 3" key="1">
    <citation type="journal article" date="2024" name="Arch. Microbiol.">
        <title>Corallococcus caeni sp. nov., a novel myxobacterium isolated from activated sludge.</title>
        <authorList>
            <person name="Tomita S."/>
            <person name="Nakai R."/>
            <person name="Kuroda K."/>
            <person name="Kurashita H."/>
            <person name="Hatamoto M."/>
            <person name="Yamaguchi T."/>
            <person name="Narihiro T."/>
        </authorList>
    </citation>
    <scope>NUCLEOTIDE SEQUENCE [LARGE SCALE GENOMIC DNA]</scope>
    <source>
        <strain evidence="2 3">NO1</strain>
    </source>
</reference>
<accession>A0ABQ6QRD0</accession>
<dbReference type="Gene3D" id="3.40.50.1110">
    <property type="entry name" value="SGNH hydrolase"/>
    <property type="match status" value="1"/>
</dbReference>
<dbReference type="EMBL" id="BTTX01000003">
    <property type="protein sequence ID" value="GMU06555.1"/>
    <property type="molecule type" value="Genomic_DNA"/>
</dbReference>
<proteinExistence type="predicted"/>
<dbReference type="PANTHER" id="PTHR30383">
    <property type="entry name" value="THIOESTERASE 1/PROTEASE 1/LYSOPHOSPHOLIPASE L1"/>
    <property type="match status" value="1"/>
</dbReference>
<comment type="caution">
    <text evidence="2">The sequence shown here is derived from an EMBL/GenBank/DDBJ whole genome shotgun (WGS) entry which is preliminary data.</text>
</comment>
<protein>
    <submittedName>
        <fullName evidence="2">SGNH/GDSL hydrolase family protein</fullName>
    </submittedName>
</protein>
<name>A0ABQ6QRD0_9BACT</name>